<dbReference type="AlphaFoldDB" id="A0A5B8UEJ8"/>
<sequence>MYKYLFLGLCFLACRKTSSYNAENPVTIKLAECTTVQRSADNVKVCVDSLNDSRCPLNATCIWAGYAAVKLTVSLKNETHSFMLSTLSRSGFPPPDTTLANHRFQLVNVLPYPGETANGTSRVELKID</sequence>
<dbReference type="Proteomes" id="UP000321204">
    <property type="component" value="Chromosome"/>
</dbReference>
<reference evidence="1 2" key="1">
    <citation type="journal article" date="2015" name="Int. J. Syst. Evol. Microbiol.">
        <title>Flavisolibacter ginsenosidimutans sp. nov., with ginsenoside-converting activity isolated from soil used for cultivating ginseng.</title>
        <authorList>
            <person name="Zhao Y."/>
            <person name="Liu Q."/>
            <person name="Kang M.S."/>
            <person name="Jin F."/>
            <person name="Yu H."/>
            <person name="Im W.T."/>
        </authorList>
    </citation>
    <scope>NUCLEOTIDE SEQUENCE [LARGE SCALE GENOMIC DNA]</scope>
    <source>
        <strain evidence="1 2">Gsoil 636</strain>
    </source>
</reference>
<evidence type="ECO:0000313" key="1">
    <source>
        <dbReference type="EMBL" id="QEC54785.1"/>
    </source>
</evidence>
<keyword evidence="2" id="KW-1185">Reference proteome</keyword>
<accession>A0A5B8UEJ8</accession>
<name>A0A5B8UEJ8_9BACT</name>
<dbReference type="RefSeq" id="WP_146782161.1">
    <property type="nucleotide sequence ID" value="NZ_BAABIO010000006.1"/>
</dbReference>
<dbReference type="OrthoDB" id="163809at2"/>
<dbReference type="EMBL" id="CP042433">
    <property type="protein sequence ID" value="QEC54785.1"/>
    <property type="molecule type" value="Genomic_DNA"/>
</dbReference>
<dbReference type="KEGG" id="fgg:FSB75_02335"/>
<evidence type="ECO:0000313" key="2">
    <source>
        <dbReference type="Proteomes" id="UP000321204"/>
    </source>
</evidence>
<protein>
    <submittedName>
        <fullName evidence="1">Uncharacterized protein</fullName>
    </submittedName>
</protein>
<gene>
    <name evidence="1" type="ORF">FSB75_02335</name>
</gene>
<proteinExistence type="predicted"/>
<organism evidence="1 2">
    <name type="scientific">Flavisolibacter ginsenosidimutans</name>
    <dbReference type="NCBI Taxonomy" id="661481"/>
    <lineage>
        <taxon>Bacteria</taxon>
        <taxon>Pseudomonadati</taxon>
        <taxon>Bacteroidota</taxon>
        <taxon>Chitinophagia</taxon>
        <taxon>Chitinophagales</taxon>
        <taxon>Chitinophagaceae</taxon>
        <taxon>Flavisolibacter</taxon>
    </lineage>
</organism>